<dbReference type="InterPro" id="IPR016163">
    <property type="entry name" value="Ald_DH_C"/>
</dbReference>
<dbReference type="Gene3D" id="3.40.605.10">
    <property type="entry name" value="Aldehyde Dehydrogenase, Chain A, domain 1"/>
    <property type="match status" value="1"/>
</dbReference>
<evidence type="ECO:0000259" key="4">
    <source>
        <dbReference type="Pfam" id="PF00171"/>
    </source>
</evidence>
<dbReference type="PANTHER" id="PTHR11699">
    <property type="entry name" value="ALDEHYDE DEHYDROGENASE-RELATED"/>
    <property type="match status" value="1"/>
</dbReference>
<keyword evidence="1 3" id="KW-0560">Oxidoreductase</keyword>
<dbReference type="Pfam" id="PF00171">
    <property type="entry name" value="Aldedh"/>
    <property type="match status" value="1"/>
</dbReference>
<dbReference type="InterPro" id="IPR016161">
    <property type="entry name" value="Ald_DH/histidinol_DH"/>
</dbReference>
<reference evidence="5 6" key="1">
    <citation type="submission" date="2023-07" db="EMBL/GenBank/DDBJ databases">
        <title>Genomic Encyclopedia of Type Strains, Phase IV (KMG-IV): sequencing the most valuable type-strain genomes for metagenomic binning, comparative biology and taxonomic classification.</title>
        <authorList>
            <person name="Goeker M."/>
        </authorList>
    </citation>
    <scope>NUCLEOTIDE SEQUENCE [LARGE SCALE GENOMIC DNA]</scope>
    <source>
        <strain evidence="5 6">DSM 19562</strain>
    </source>
</reference>
<protein>
    <submittedName>
        <fullName evidence="5">Aldehyde dehydrogenase (NAD+)</fullName>
        <ecNumber evidence="5">1.2.1.3</ecNumber>
    </submittedName>
</protein>
<keyword evidence="6" id="KW-1185">Reference proteome</keyword>
<dbReference type="RefSeq" id="WP_238249206.1">
    <property type="nucleotide sequence ID" value="NZ_BPQX01000028.1"/>
</dbReference>
<dbReference type="InterPro" id="IPR016160">
    <property type="entry name" value="Ald_DH_CS_CYS"/>
</dbReference>
<dbReference type="SUPFAM" id="SSF53720">
    <property type="entry name" value="ALDH-like"/>
    <property type="match status" value="1"/>
</dbReference>
<dbReference type="InterPro" id="IPR016162">
    <property type="entry name" value="Ald_DH_N"/>
</dbReference>
<dbReference type="PROSITE" id="PS00070">
    <property type="entry name" value="ALDEHYDE_DEHYDR_CYS"/>
    <property type="match status" value="1"/>
</dbReference>
<dbReference type="EMBL" id="JAUSVV010000009">
    <property type="protein sequence ID" value="MDQ0444089.1"/>
    <property type="molecule type" value="Genomic_DNA"/>
</dbReference>
<organism evidence="5 6">
    <name type="scientific">Methylobacterium persicinum</name>
    <dbReference type="NCBI Taxonomy" id="374426"/>
    <lineage>
        <taxon>Bacteria</taxon>
        <taxon>Pseudomonadati</taxon>
        <taxon>Pseudomonadota</taxon>
        <taxon>Alphaproteobacteria</taxon>
        <taxon>Hyphomicrobiales</taxon>
        <taxon>Methylobacteriaceae</taxon>
        <taxon>Methylobacterium</taxon>
    </lineage>
</organism>
<comment type="caution">
    <text evidence="5">The sequence shown here is derived from an EMBL/GenBank/DDBJ whole genome shotgun (WGS) entry which is preliminary data.</text>
</comment>
<evidence type="ECO:0000256" key="3">
    <source>
        <dbReference type="RuleBase" id="RU003345"/>
    </source>
</evidence>
<dbReference type="EC" id="1.2.1.3" evidence="5"/>
<dbReference type="InterPro" id="IPR015590">
    <property type="entry name" value="Aldehyde_DH_dom"/>
</dbReference>
<sequence length="493" mass="53069">MKTYQHYIDGAFVDPVEGQWFDSVDPYRGEPWAKIPRGSKADVDRAVAAAKRAMTEGPWATMTASARGKVLRRIGDIVEREARHLAEVETRDNGKLFAEMYGQTRYQPEWWHYFAGLADKIEGTQVPIDKPDTFAFTTHEPVGVVGALTAWNSPLLFVAWKCAPALAAGCSVVIKPSEFASASTLEFAALLKESGLPDGMLNVVTGYGAETGAAIVEHPDVAKITFTGSDVTGARIYSDAAKQIKRVSLELGGKSPNIVFADADLTMAAAGAISGIFAATGQTCIAGSRLLVQNSIREEFTARLIELAKSAKLGDPMEAGTNIGPITTPPQYQKVLDYIAVAKSEGARCVFGGNPATGEGVKGGQFVEPTIFADVTNTMRIAQEEVFGPVLSIIGFEDEAEALRIGNDVIYGLAAGVWTQDIGKAMRMSKGLKAGTVWVNTYRAVSFMMPFGGMKRSGLGRESGIEAIREYLETKSIWISTSRDAPENPFVMR</sequence>
<accession>A0ABU0HRG0</accession>
<proteinExistence type="inferred from homology"/>
<dbReference type="InterPro" id="IPR029510">
    <property type="entry name" value="Ald_DH_CS_GLU"/>
</dbReference>
<evidence type="ECO:0000256" key="1">
    <source>
        <dbReference type="ARBA" id="ARBA00023002"/>
    </source>
</evidence>
<dbReference type="CDD" id="cd07114">
    <property type="entry name" value="ALDH_DhaS"/>
    <property type="match status" value="1"/>
</dbReference>
<feature type="active site" evidence="2">
    <location>
        <position position="250"/>
    </location>
</feature>
<evidence type="ECO:0000256" key="2">
    <source>
        <dbReference type="PROSITE-ProRule" id="PRU10007"/>
    </source>
</evidence>
<comment type="similarity">
    <text evidence="3">Belongs to the aldehyde dehydrogenase family.</text>
</comment>
<dbReference type="Gene3D" id="3.40.309.10">
    <property type="entry name" value="Aldehyde Dehydrogenase, Chain A, domain 2"/>
    <property type="match status" value="1"/>
</dbReference>
<gene>
    <name evidence="5" type="ORF">QO016_003597</name>
</gene>
<dbReference type="Proteomes" id="UP001236369">
    <property type="component" value="Unassembled WGS sequence"/>
</dbReference>
<dbReference type="GO" id="GO:0004029">
    <property type="term" value="F:aldehyde dehydrogenase (NAD+) activity"/>
    <property type="evidence" value="ECO:0007669"/>
    <property type="project" value="UniProtKB-EC"/>
</dbReference>
<feature type="domain" description="Aldehyde dehydrogenase" evidence="4">
    <location>
        <begin position="16"/>
        <end position="477"/>
    </location>
</feature>
<name>A0ABU0HRG0_9HYPH</name>
<evidence type="ECO:0000313" key="6">
    <source>
        <dbReference type="Proteomes" id="UP001236369"/>
    </source>
</evidence>
<dbReference type="PROSITE" id="PS00687">
    <property type="entry name" value="ALDEHYDE_DEHYDR_GLU"/>
    <property type="match status" value="1"/>
</dbReference>
<evidence type="ECO:0000313" key="5">
    <source>
        <dbReference type="EMBL" id="MDQ0444089.1"/>
    </source>
</evidence>